<organism evidence="3 4">
    <name type="scientific">Dioscorea zingiberensis</name>
    <dbReference type="NCBI Taxonomy" id="325984"/>
    <lineage>
        <taxon>Eukaryota</taxon>
        <taxon>Viridiplantae</taxon>
        <taxon>Streptophyta</taxon>
        <taxon>Embryophyta</taxon>
        <taxon>Tracheophyta</taxon>
        <taxon>Spermatophyta</taxon>
        <taxon>Magnoliopsida</taxon>
        <taxon>Liliopsida</taxon>
        <taxon>Dioscoreales</taxon>
        <taxon>Dioscoreaceae</taxon>
        <taxon>Dioscorea</taxon>
    </lineage>
</organism>
<dbReference type="Proteomes" id="UP001085076">
    <property type="component" value="Miscellaneous, Linkage group lg05"/>
</dbReference>
<feature type="region of interest" description="Disordered" evidence="1">
    <location>
        <begin position="42"/>
        <end position="61"/>
    </location>
</feature>
<feature type="compositionally biased region" description="Low complexity" evidence="1">
    <location>
        <begin position="48"/>
        <end position="61"/>
    </location>
</feature>
<feature type="domain" description="DUF4378" evidence="2">
    <location>
        <begin position="228"/>
        <end position="302"/>
    </location>
</feature>
<dbReference type="PANTHER" id="PTHR33623:SF4">
    <property type="entry name" value="DUF4378 DOMAIN-CONTAINING PROTEIN"/>
    <property type="match status" value="1"/>
</dbReference>
<feature type="region of interest" description="Disordered" evidence="1">
    <location>
        <begin position="142"/>
        <end position="191"/>
    </location>
</feature>
<accession>A0A9D5CID3</accession>
<dbReference type="AlphaFoldDB" id="A0A9D5CID3"/>
<sequence length="309" mass="35520">MAQRHLRQLLREKQEPFVLESFIEERRGQLLRHRQELKRRVPLPLSKNPTFSSNPSQSPSFISKRSPIFDASVKNPSFGLKPAAYLIIEAALRIQEKQRKNKRGNSIKALSFGFFGSILKRLALRKGRREIDTEEIKVFGGTRPEKKEYGEGVHEEKETQFSPVSVLDPSSFAEEDEDDHPPEHSNAQRTRHKLRRLESLAAGLVPIELDQLLALEQDNENVTDITDEERQMLRSCKLGGNGLLERMCARFEAWKEAGHCTIDMMVELDFRHDGGEWKRCEEQVPEIAAGIEISIFEFLVSELFDELVL</sequence>
<feature type="compositionally biased region" description="Basic and acidic residues" evidence="1">
    <location>
        <begin position="142"/>
        <end position="159"/>
    </location>
</feature>
<evidence type="ECO:0000256" key="1">
    <source>
        <dbReference type="SAM" id="MobiDB-lite"/>
    </source>
</evidence>
<evidence type="ECO:0000313" key="3">
    <source>
        <dbReference type="EMBL" id="KAJ0973439.1"/>
    </source>
</evidence>
<dbReference type="PANTHER" id="PTHR33623">
    <property type="entry name" value="OS04G0572500 PROTEIN"/>
    <property type="match status" value="1"/>
</dbReference>
<protein>
    <recommendedName>
        <fullName evidence="2">DUF4378 domain-containing protein</fullName>
    </recommendedName>
</protein>
<keyword evidence="4" id="KW-1185">Reference proteome</keyword>
<proteinExistence type="predicted"/>
<dbReference type="OrthoDB" id="1933580at2759"/>
<dbReference type="InterPro" id="IPR025486">
    <property type="entry name" value="DUF4378"/>
</dbReference>
<evidence type="ECO:0000313" key="4">
    <source>
        <dbReference type="Proteomes" id="UP001085076"/>
    </source>
</evidence>
<reference evidence="3" key="2">
    <citation type="journal article" date="2022" name="Hortic Res">
        <title>The genome of Dioscorea zingiberensis sheds light on the biosynthesis, origin and evolution of the medicinally important diosgenin saponins.</title>
        <authorList>
            <person name="Li Y."/>
            <person name="Tan C."/>
            <person name="Li Z."/>
            <person name="Guo J."/>
            <person name="Li S."/>
            <person name="Chen X."/>
            <person name="Wang C."/>
            <person name="Dai X."/>
            <person name="Yang H."/>
            <person name="Song W."/>
            <person name="Hou L."/>
            <person name="Xu J."/>
            <person name="Tong Z."/>
            <person name="Xu A."/>
            <person name="Yuan X."/>
            <person name="Wang W."/>
            <person name="Yang Q."/>
            <person name="Chen L."/>
            <person name="Sun Z."/>
            <person name="Wang K."/>
            <person name="Pan B."/>
            <person name="Chen J."/>
            <person name="Bao Y."/>
            <person name="Liu F."/>
            <person name="Qi X."/>
            <person name="Gang D.R."/>
            <person name="Wen J."/>
            <person name="Li J."/>
        </authorList>
    </citation>
    <scope>NUCLEOTIDE SEQUENCE</scope>
    <source>
        <strain evidence="3">Dzin_1.0</strain>
    </source>
</reference>
<name>A0A9D5CID3_9LILI</name>
<comment type="caution">
    <text evidence="3">The sequence shown here is derived from an EMBL/GenBank/DDBJ whole genome shotgun (WGS) entry which is preliminary data.</text>
</comment>
<dbReference type="EMBL" id="JAGGNH010000005">
    <property type="protein sequence ID" value="KAJ0973439.1"/>
    <property type="molecule type" value="Genomic_DNA"/>
</dbReference>
<dbReference type="Pfam" id="PF14309">
    <property type="entry name" value="DUF4378"/>
    <property type="match status" value="1"/>
</dbReference>
<gene>
    <name evidence="3" type="ORF">J5N97_021398</name>
</gene>
<evidence type="ECO:0000259" key="2">
    <source>
        <dbReference type="Pfam" id="PF14309"/>
    </source>
</evidence>
<reference evidence="3" key="1">
    <citation type="submission" date="2021-03" db="EMBL/GenBank/DDBJ databases">
        <authorList>
            <person name="Li Z."/>
            <person name="Yang C."/>
        </authorList>
    </citation>
    <scope>NUCLEOTIDE SEQUENCE</scope>
    <source>
        <strain evidence="3">Dzin_1.0</strain>
        <tissue evidence="3">Leaf</tissue>
    </source>
</reference>